<reference evidence="1 2" key="1">
    <citation type="journal article" date="2014" name="Am. J. Bot.">
        <title>Genome assembly and annotation for red clover (Trifolium pratense; Fabaceae).</title>
        <authorList>
            <person name="Istvanek J."/>
            <person name="Jaros M."/>
            <person name="Krenek A."/>
            <person name="Repkova J."/>
        </authorList>
    </citation>
    <scope>NUCLEOTIDE SEQUENCE [LARGE SCALE GENOMIC DNA]</scope>
    <source>
        <strain evidence="2">cv. Tatra</strain>
        <tissue evidence="1">Young leaves</tissue>
    </source>
</reference>
<dbReference type="AlphaFoldDB" id="A0A2K3KDU5"/>
<protein>
    <submittedName>
        <fullName evidence="1">Putative CC-NBS-LRR resistance protein</fullName>
    </submittedName>
</protein>
<dbReference type="Proteomes" id="UP000236291">
    <property type="component" value="Unassembled WGS sequence"/>
</dbReference>
<reference evidence="1 2" key="2">
    <citation type="journal article" date="2017" name="Front. Plant Sci.">
        <title>Gene Classification and Mining of Molecular Markers Useful in Red Clover (Trifolium pratense) Breeding.</title>
        <authorList>
            <person name="Istvanek J."/>
            <person name="Dluhosova J."/>
            <person name="Dluhos P."/>
            <person name="Patkova L."/>
            <person name="Nedelnik J."/>
            <person name="Repkova J."/>
        </authorList>
    </citation>
    <scope>NUCLEOTIDE SEQUENCE [LARGE SCALE GENOMIC DNA]</scope>
    <source>
        <strain evidence="2">cv. Tatra</strain>
        <tissue evidence="1">Young leaves</tissue>
    </source>
</reference>
<dbReference type="STRING" id="57577.A0A2K3KDU5"/>
<proteinExistence type="predicted"/>
<feature type="non-terminal residue" evidence="1">
    <location>
        <position position="56"/>
    </location>
</feature>
<accession>A0A2K3KDU5</accession>
<comment type="caution">
    <text evidence="1">The sequence shown here is derived from an EMBL/GenBank/DDBJ whole genome shotgun (WGS) entry which is preliminary data.</text>
</comment>
<evidence type="ECO:0000313" key="2">
    <source>
        <dbReference type="Proteomes" id="UP000236291"/>
    </source>
</evidence>
<gene>
    <name evidence="1" type="ORF">L195_g062106</name>
</gene>
<sequence>MQSIETIGIEFYGSDGSLFQPFPSLETLHFEDMQEWEEWNLIGCTATLFPSLKTLS</sequence>
<dbReference type="EMBL" id="ASHM01165641">
    <property type="protein sequence ID" value="PNX64419.1"/>
    <property type="molecule type" value="Genomic_DNA"/>
</dbReference>
<name>A0A2K3KDU5_TRIPR</name>
<organism evidence="1 2">
    <name type="scientific">Trifolium pratense</name>
    <name type="common">Red clover</name>
    <dbReference type="NCBI Taxonomy" id="57577"/>
    <lineage>
        <taxon>Eukaryota</taxon>
        <taxon>Viridiplantae</taxon>
        <taxon>Streptophyta</taxon>
        <taxon>Embryophyta</taxon>
        <taxon>Tracheophyta</taxon>
        <taxon>Spermatophyta</taxon>
        <taxon>Magnoliopsida</taxon>
        <taxon>eudicotyledons</taxon>
        <taxon>Gunneridae</taxon>
        <taxon>Pentapetalae</taxon>
        <taxon>rosids</taxon>
        <taxon>fabids</taxon>
        <taxon>Fabales</taxon>
        <taxon>Fabaceae</taxon>
        <taxon>Papilionoideae</taxon>
        <taxon>50 kb inversion clade</taxon>
        <taxon>NPAAA clade</taxon>
        <taxon>Hologalegina</taxon>
        <taxon>IRL clade</taxon>
        <taxon>Trifolieae</taxon>
        <taxon>Trifolium</taxon>
    </lineage>
</organism>
<evidence type="ECO:0000313" key="1">
    <source>
        <dbReference type="EMBL" id="PNX64419.1"/>
    </source>
</evidence>